<dbReference type="GO" id="GO:0030170">
    <property type="term" value="F:pyridoxal phosphate binding"/>
    <property type="evidence" value="ECO:0007669"/>
    <property type="project" value="UniProtKB-UniRule"/>
</dbReference>
<keyword evidence="4 12" id="KW-0032">Aminotransferase</keyword>
<evidence type="ECO:0000256" key="7">
    <source>
        <dbReference type="ARBA" id="ARBA00022898"/>
    </source>
</evidence>
<evidence type="ECO:0000256" key="13">
    <source>
        <dbReference type="RuleBase" id="RU004505"/>
    </source>
</evidence>
<comment type="pathway">
    <text evidence="1 12">Cofactor biosynthesis; pyridoxine 5'-phosphate biosynthesis; pyridoxine 5'-phosphate from D-erythrose 4-phosphate: step 3/5.</text>
</comment>
<dbReference type="Pfam" id="PF00266">
    <property type="entry name" value="Aminotran_5"/>
    <property type="match status" value="1"/>
</dbReference>
<dbReference type="GO" id="GO:0004648">
    <property type="term" value="F:O-phospho-L-serine:2-oxoglutarate aminotransferase activity"/>
    <property type="evidence" value="ECO:0007669"/>
    <property type="project" value="UniProtKB-UniRule"/>
</dbReference>
<dbReference type="EMBL" id="JACNFK010000014">
    <property type="protein sequence ID" value="MBC8518963.1"/>
    <property type="molecule type" value="Genomic_DNA"/>
</dbReference>
<dbReference type="PANTHER" id="PTHR43247:SF1">
    <property type="entry name" value="PHOSPHOSERINE AMINOTRANSFERASE"/>
    <property type="match status" value="1"/>
</dbReference>
<dbReference type="AlphaFoldDB" id="A0A8J6NY76"/>
<proteinExistence type="inferred from homology"/>
<evidence type="ECO:0000256" key="4">
    <source>
        <dbReference type="ARBA" id="ARBA00022576"/>
    </source>
</evidence>
<dbReference type="Proteomes" id="UP000654401">
    <property type="component" value="Unassembled WGS sequence"/>
</dbReference>
<evidence type="ECO:0000256" key="12">
    <source>
        <dbReference type="HAMAP-Rule" id="MF_00160"/>
    </source>
</evidence>
<evidence type="ECO:0000313" key="15">
    <source>
        <dbReference type="EMBL" id="MBC8518963.1"/>
    </source>
</evidence>
<dbReference type="NCBIfam" id="TIGR01364">
    <property type="entry name" value="serC_1"/>
    <property type="match status" value="1"/>
</dbReference>
<dbReference type="InterPro" id="IPR000192">
    <property type="entry name" value="Aminotrans_V_dom"/>
</dbReference>
<comment type="caution">
    <text evidence="12">Lacks conserved residue(s) required for the propagation of feature annotation.</text>
</comment>
<dbReference type="InterPro" id="IPR015424">
    <property type="entry name" value="PyrdxlP-dep_Trfase"/>
</dbReference>
<dbReference type="HAMAP" id="MF_00160">
    <property type="entry name" value="SerC_aminotrans_5"/>
    <property type="match status" value="1"/>
</dbReference>
<feature type="binding site" evidence="12">
    <location>
        <position position="102"/>
    </location>
    <ligand>
        <name>pyridoxal 5'-phosphate</name>
        <dbReference type="ChEBI" id="CHEBI:597326"/>
    </ligand>
</feature>
<feature type="domain" description="Aminotransferase class V" evidence="14">
    <location>
        <begin position="5"/>
        <end position="348"/>
    </location>
</feature>
<evidence type="ECO:0000256" key="3">
    <source>
        <dbReference type="ARBA" id="ARBA00006904"/>
    </source>
</evidence>
<accession>A0A8J6NY76</accession>
<dbReference type="EC" id="2.6.1.52" evidence="12"/>
<comment type="cofactor">
    <cofactor evidence="12">
        <name>pyridoxal 5'-phosphate</name>
        <dbReference type="ChEBI" id="CHEBI:597326"/>
    </cofactor>
    <text evidence="12">Binds 1 pyridoxal phosphate per subunit.</text>
</comment>
<comment type="subunit">
    <text evidence="12">Homodimer.</text>
</comment>
<dbReference type="PIRSF" id="PIRSF000525">
    <property type="entry name" value="SerC"/>
    <property type="match status" value="1"/>
</dbReference>
<comment type="catalytic activity">
    <reaction evidence="10 12">
        <text>4-(phosphooxy)-L-threonine + 2-oxoglutarate = (R)-3-hydroxy-2-oxo-4-phosphooxybutanoate + L-glutamate</text>
        <dbReference type="Rhea" id="RHEA:16573"/>
        <dbReference type="ChEBI" id="CHEBI:16810"/>
        <dbReference type="ChEBI" id="CHEBI:29985"/>
        <dbReference type="ChEBI" id="CHEBI:58452"/>
        <dbReference type="ChEBI" id="CHEBI:58538"/>
        <dbReference type="EC" id="2.6.1.52"/>
    </reaction>
</comment>
<evidence type="ECO:0000259" key="14">
    <source>
        <dbReference type="Pfam" id="PF00266"/>
    </source>
</evidence>
<dbReference type="UniPathway" id="UPA00244">
    <property type="reaction ID" value="UER00311"/>
</dbReference>
<dbReference type="NCBIfam" id="NF003764">
    <property type="entry name" value="PRK05355.1"/>
    <property type="match status" value="1"/>
</dbReference>
<dbReference type="Gene3D" id="3.40.640.10">
    <property type="entry name" value="Type I PLP-dependent aspartate aminotransferase-like (Major domain)"/>
    <property type="match status" value="1"/>
</dbReference>
<dbReference type="GO" id="GO:0008615">
    <property type="term" value="P:pyridoxine biosynthetic process"/>
    <property type="evidence" value="ECO:0007669"/>
    <property type="project" value="UniProtKB-UniRule"/>
</dbReference>
<feature type="modified residue" description="N6-(pyridoxal phosphate)lysine" evidence="12">
    <location>
        <position position="196"/>
    </location>
</feature>
<organism evidence="15 16">
    <name type="scientific">Candidatus Thiopontia autotrophica</name>
    <dbReference type="NCBI Taxonomy" id="2841688"/>
    <lineage>
        <taxon>Bacteria</taxon>
        <taxon>Pseudomonadati</taxon>
        <taxon>Pseudomonadota</taxon>
        <taxon>Gammaproteobacteria</taxon>
        <taxon>Candidatus Thiopontia</taxon>
    </lineage>
</organism>
<evidence type="ECO:0000256" key="6">
    <source>
        <dbReference type="ARBA" id="ARBA00022679"/>
    </source>
</evidence>
<dbReference type="PANTHER" id="PTHR43247">
    <property type="entry name" value="PHOSPHOSERINE AMINOTRANSFERASE"/>
    <property type="match status" value="1"/>
</dbReference>
<keyword evidence="7 12" id="KW-0663">Pyridoxal phosphate</keyword>
<feature type="binding site" evidence="12">
    <location>
        <begin position="76"/>
        <end position="77"/>
    </location>
    <ligand>
        <name>pyridoxal 5'-phosphate</name>
        <dbReference type="ChEBI" id="CHEBI:597326"/>
    </ligand>
</feature>
<feature type="binding site" evidence="12">
    <location>
        <position position="152"/>
    </location>
    <ligand>
        <name>pyridoxal 5'-phosphate</name>
        <dbReference type="ChEBI" id="CHEBI:597326"/>
    </ligand>
</feature>
<name>A0A8J6NY76_9GAMM</name>
<feature type="binding site" evidence="12">
    <location>
        <position position="172"/>
    </location>
    <ligand>
        <name>pyridoxal 5'-phosphate</name>
        <dbReference type="ChEBI" id="CHEBI:597326"/>
    </ligand>
</feature>
<comment type="catalytic activity">
    <reaction evidence="11 12 13">
        <text>O-phospho-L-serine + 2-oxoglutarate = 3-phosphooxypyruvate + L-glutamate</text>
        <dbReference type="Rhea" id="RHEA:14329"/>
        <dbReference type="ChEBI" id="CHEBI:16810"/>
        <dbReference type="ChEBI" id="CHEBI:18110"/>
        <dbReference type="ChEBI" id="CHEBI:29985"/>
        <dbReference type="ChEBI" id="CHEBI:57524"/>
        <dbReference type="EC" id="2.6.1.52"/>
    </reaction>
</comment>
<feature type="binding site" evidence="12">
    <location>
        <begin position="237"/>
        <end position="238"/>
    </location>
    <ligand>
        <name>pyridoxal 5'-phosphate</name>
        <dbReference type="ChEBI" id="CHEBI:597326"/>
    </ligand>
</feature>
<sequence length="360" mass="38871">MARSYNFSAGPAMLPTAVIERAQQEMLEWGDAGMSVMEMSHRGKDYMSIAERAEANLREVMAIPENYKVLFLQGGASSQFAMVPLNLLRGRESADYLNTGMWSKKAVAEAGRYCSVNLAADTSEGGFTAVPTAESLKLNADAAYVHYTPNETIGGVEFDYVPETGDVPLVADMSSTILSRPMDVSKYGVIYAGAQKNIGPAGLTIVIVREDLVGETLGGTPAMFDYATHVKAGSMYNTPPTYSWYMAGLVFEWIKEQGGLATIGEINERKAGKLYAAIDGSDFYGNPVEKNGRSWMNVPFTLADAELDGAFLSGAAERGLVTLKGHRSVGGMRASIYNAMPEAGVDALVEYMKEFEKDQG</sequence>
<dbReference type="PROSITE" id="PS00595">
    <property type="entry name" value="AA_TRANSFER_CLASS_5"/>
    <property type="match status" value="1"/>
</dbReference>
<evidence type="ECO:0000256" key="11">
    <source>
        <dbReference type="ARBA" id="ARBA00049007"/>
    </source>
</evidence>
<feature type="binding site" evidence="12">
    <location>
        <position position="195"/>
    </location>
    <ligand>
        <name>pyridoxal 5'-phosphate</name>
        <dbReference type="ChEBI" id="CHEBI:597326"/>
    </ligand>
</feature>
<evidence type="ECO:0000313" key="16">
    <source>
        <dbReference type="Proteomes" id="UP000654401"/>
    </source>
</evidence>
<keyword evidence="12" id="KW-0963">Cytoplasm</keyword>
<keyword evidence="8 12" id="KW-0664">Pyridoxine biosynthesis</keyword>
<comment type="subcellular location">
    <subcellularLocation>
        <location evidence="12">Cytoplasm</location>
    </subcellularLocation>
</comment>
<keyword evidence="6 12" id="KW-0808">Transferase</keyword>
<reference evidence="15 16" key="1">
    <citation type="submission" date="2020-08" db="EMBL/GenBank/DDBJ databases">
        <title>Bridging the membrane lipid divide: bacteria of the FCB group superphylum have the potential to synthesize archaeal ether lipids.</title>
        <authorList>
            <person name="Villanueva L."/>
            <person name="Von Meijenfeldt F.A.B."/>
            <person name="Westbye A.B."/>
            <person name="Yadav S."/>
            <person name="Hopmans E.C."/>
            <person name="Dutilh B.E."/>
            <person name="Sinninghe Damste J.S."/>
        </authorList>
    </citation>
    <scope>NUCLEOTIDE SEQUENCE [LARGE SCALE GENOMIC DNA]</scope>
    <source>
        <strain evidence="15">NIOZ-UU100</strain>
    </source>
</reference>
<dbReference type="GO" id="GO:0006564">
    <property type="term" value="P:L-serine biosynthetic process"/>
    <property type="evidence" value="ECO:0007669"/>
    <property type="project" value="UniProtKB-UniRule"/>
</dbReference>
<dbReference type="SUPFAM" id="SSF53383">
    <property type="entry name" value="PLP-dependent transferases"/>
    <property type="match status" value="1"/>
</dbReference>
<comment type="function">
    <text evidence="12">Catalyzes the reversible conversion of 3-phosphohydroxypyruvate to phosphoserine and of 3-hydroxy-2-oxo-4-phosphonooxybutanoate to phosphohydroxythreonine.</text>
</comment>
<dbReference type="CDD" id="cd00611">
    <property type="entry name" value="PSAT_like"/>
    <property type="match status" value="1"/>
</dbReference>
<dbReference type="InterPro" id="IPR020578">
    <property type="entry name" value="Aminotrans_V_PyrdxlP_BS"/>
</dbReference>
<dbReference type="GO" id="GO:0005737">
    <property type="term" value="C:cytoplasm"/>
    <property type="evidence" value="ECO:0007669"/>
    <property type="project" value="UniProtKB-SubCell"/>
</dbReference>
<dbReference type="FunFam" id="3.90.1150.10:FF:000006">
    <property type="entry name" value="Phosphoserine aminotransferase"/>
    <property type="match status" value="1"/>
</dbReference>
<dbReference type="InterPro" id="IPR022278">
    <property type="entry name" value="Pser_aminoTfrase"/>
</dbReference>
<evidence type="ECO:0000256" key="5">
    <source>
        <dbReference type="ARBA" id="ARBA00022605"/>
    </source>
</evidence>
<evidence type="ECO:0000256" key="1">
    <source>
        <dbReference type="ARBA" id="ARBA00004915"/>
    </source>
</evidence>
<dbReference type="UniPathway" id="UPA00135">
    <property type="reaction ID" value="UER00197"/>
</dbReference>
<evidence type="ECO:0000256" key="10">
    <source>
        <dbReference type="ARBA" id="ARBA00047630"/>
    </source>
</evidence>
<evidence type="ECO:0000256" key="2">
    <source>
        <dbReference type="ARBA" id="ARBA00005099"/>
    </source>
</evidence>
<evidence type="ECO:0000256" key="8">
    <source>
        <dbReference type="ARBA" id="ARBA00023096"/>
    </source>
</evidence>
<comment type="pathway">
    <text evidence="2 12 13">Amino-acid biosynthesis; L-serine biosynthesis; L-serine from 3-phospho-D-glycerate: step 2/3.</text>
</comment>
<keyword evidence="9 12" id="KW-0718">Serine biosynthesis</keyword>
<feature type="binding site" evidence="12">
    <location>
        <position position="42"/>
    </location>
    <ligand>
        <name>L-glutamate</name>
        <dbReference type="ChEBI" id="CHEBI:29985"/>
    </ligand>
</feature>
<dbReference type="FunFam" id="3.40.640.10:FF:000010">
    <property type="entry name" value="Phosphoserine aminotransferase"/>
    <property type="match status" value="1"/>
</dbReference>
<comment type="similarity">
    <text evidence="3 12">Belongs to the class-V pyridoxal-phosphate-dependent aminotransferase family. SerC subfamily.</text>
</comment>
<gene>
    <name evidence="12 15" type="primary">serC</name>
    <name evidence="15" type="ORF">H8D24_00955</name>
</gene>
<protein>
    <recommendedName>
        <fullName evidence="12">Phosphoserine aminotransferase</fullName>
        <ecNumber evidence="12">2.6.1.52</ecNumber>
    </recommendedName>
    <alternativeName>
        <fullName evidence="12">Phosphohydroxythreonine aminotransferase</fullName>
        <shortName evidence="12">PSAT</shortName>
    </alternativeName>
</protein>
<dbReference type="Gene3D" id="3.90.1150.10">
    <property type="entry name" value="Aspartate Aminotransferase, domain 1"/>
    <property type="match status" value="1"/>
</dbReference>
<dbReference type="InterPro" id="IPR015421">
    <property type="entry name" value="PyrdxlP-dep_Trfase_major"/>
</dbReference>
<evidence type="ECO:0000256" key="9">
    <source>
        <dbReference type="ARBA" id="ARBA00023299"/>
    </source>
</evidence>
<dbReference type="InterPro" id="IPR015422">
    <property type="entry name" value="PyrdxlP-dep_Trfase_small"/>
</dbReference>
<keyword evidence="5 12" id="KW-0028">Amino-acid biosynthesis</keyword>
<comment type="caution">
    <text evidence="15">The sequence shown here is derived from an EMBL/GenBank/DDBJ whole genome shotgun (WGS) entry which is preliminary data.</text>
</comment>